<keyword evidence="3" id="KW-0677">Repeat</keyword>
<dbReference type="InterPro" id="IPR000742">
    <property type="entry name" value="EGF"/>
</dbReference>
<comment type="caution">
    <text evidence="5">Lacks conserved residue(s) required for the propagation of feature annotation.</text>
</comment>
<evidence type="ECO:0000313" key="7">
    <source>
        <dbReference type="EMBL" id="KAK2571049.1"/>
    </source>
</evidence>
<dbReference type="SUPFAM" id="SSF57196">
    <property type="entry name" value="EGF/Laminin"/>
    <property type="match status" value="1"/>
</dbReference>
<protein>
    <submittedName>
        <fullName evidence="7">Epidermal growth factor-like protein 6</fullName>
    </submittedName>
</protein>
<dbReference type="SMART" id="SM00179">
    <property type="entry name" value="EGF_CA"/>
    <property type="match status" value="1"/>
</dbReference>
<dbReference type="InterPro" id="IPR049883">
    <property type="entry name" value="NOTCH1_EGF-like"/>
</dbReference>
<organism evidence="7 8">
    <name type="scientific">Acropora cervicornis</name>
    <name type="common">Staghorn coral</name>
    <dbReference type="NCBI Taxonomy" id="6130"/>
    <lineage>
        <taxon>Eukaryota</taxon>
        <taxon>Metazoa</taxon>
        <taxon>Cnidaria</taxon>
        <taxon>Anthozoa</taxon>
        <taxon>Hexacorallia</taxon>
        <taxon>Scleractinia</taxon>
        <taxon>Astrocoeniina</taxon>
        <taxon>Acroporidae</taxon>
        <taxon>Acropora</taxon>
    </lineage>
</organism>
<evidence type="ECO:0000256" key="2">
    <source>
        <dbReference type="ARBA" id="ARBA00022729"/>
    </source>
</evidence>
<keyword evidence="4" id="KW-1015">Disulfide bond</keyword>
<gene>
    <name evidence="7" type="ORF">P5673_003592</name>
</gene>
<dbReference type="PROSITE" id="PS50026">
    <property type="entry name" value="EGF_3"/>
    <property type="match status" value="1"/>
</dbReference>
<dbReference type="FunFam" id="2.10.25.10:FF:000038">
    <property type="entry name" value="Fibrillin 2"/>
    <property type="match status" value="1"/>
</dbReference>
<proteinExistence type="predicted"/>
<evidence type="ECO:0000256" key="5">
    <source>
        <dbReference type="PROSITE-ProRule" id="PRU00076"/>
    </source>
</evidence>
<comment type="caution">
    <text evidence="7">The sequence shown here is derived from an EMBL/GenBank/DDBJ whole genome shotgun (WGS) entry which is preliminary data.</text>
</comment>
<keyword evidence="8" id="KW-1185">Reference proteome</keyword>
<evidence type="ECO:0000313" key="8">
    <source>
        <dbReference type="Proteomes" id="UP001249851"/>
    </source>
</evidence>
<dbReference type="GO" id="GO:0005509">
    <property type="term" value="F:calcium ion binding"/>
    <property type="evidence" value="ECO:0007669"/>
    <property type="project" value="InterPro"/>
</dbReference>
<dbReference type="AlphaFoldDB" id="A0AAD9R0U2"/>
<dbReference type="Pfam" id="PF07645">
    <property type="entry name" value="EGF_CA"/>
    <property type="match status" value="1"/>
</dbReference>
<reference evidence="7" key="1">
    <citation type="journal article" date="2023" name="G3 (Bethesda)">
        <title>Whole genome assembly and annotation of the endangered Caribbean coral Acropora cervicornis.</title>
        <authorList>
            <person name="Selwyn J.D."/>
            <person name="Vollmer S.V."/>
        </authorList>
    </citation>
    <scope>NUCLEOTIDE SEQUENCE</scope>
    <source>
        <strain evidence="7">K2</strain>
    </source>
</reference>
<dbReference type="PROSITE" id="PS00010">
    <property type="entry name" value="ASX_HYDROXYL"/>
    <property type="match status" value="1"/>
</dbReference>
<keyword evidence="2" id="KW-0732">Signal</keyword>
<dbReference type="InterPro" id="IPR001881">
    <property type="entry name" value="EGF-like_Ca-bd_dom"/>
</dbReference>
<name>A0AAD9R0U2_ACRCE</name>
<evidence type="ECO:0000256" key="1">
    <source>
        <dbReference type="ARBA" id="ARBA00022536"/>
    </source>
</evidence>
<dbReference type="InterPro" id="IPR000152">
    <property type="entry name" value="EGF-type_Asp/Asn_hydroxyl_site"/>
</dbReference>
<sequence length="128" mass="14190">INECSLEDYVCNPLAECINSIGSYSCRCYDGYTGNGKMWTSVINCPNLAPKIACVKMEKGLFFVFAKLVLLWKMGSVKMLTSANEVCAKRMPIVSIPLALTNATVDVASFPTDRTVLVRQFDRSLIKH</sequence>
<feature type="domain" description="EGF-like" evidence="6">
    <location>
        <begin position="1"/>
        <end position="35"/>
    </location>
</feature>
<dbReference type="EMBL" id="JARQWQ010000006">
    <property type="protein sequence ID" value="KAK2571049.1"/>
    <property type="molecule type" value="Genomic_DNA"/>
</dbReference>
<evidence type="ECO:0000256" key="3">
    <source>
        <dbReference type="ARBA" id="ARBA00022737"/>
    </source>
</evidence>
<evidence type="ECO:0000256" key="4">
    <source>
        <dbReference type="ARBA" id="ARBA00023157"/>
    </source>
</evidence>
<evidence type="ECO:0000259" key="6">
    <source>
        <dbReference type="PROSITE" id="PS50026"/>
    </source>
</evidence>
<keyword evidence="1 5" id="KW-0245">EGF-like domain</keyword>
<reference evidence="7" key="2">
    <citation type="journal article" date="2023" name="Science">
        <title>Genomic signatures of disease resistance in endangered staghorn corals.</title>
        <authorList>
            <person name="Vollmer S.V."/>
            <person name="Selwyn J.D."/>
            <person name="Despard B.A."/>
            <person name="Roesel C.L."/>
        </authorList>
    </citation>
    <scope>NUCLEOTIDE SEQUENCE</scope>
    <source>
        <strain evidence="7">K2</strain>
    </source>
</reference>
<dbReference type="Proteomes" id="UP001249851">
    <property type="component" value="Unassembled WGS sequence"/>
</dbReference>
<accession>A0AAD9R0U2</accession>
<dbReference type="CDD" id="cd00054">
    <property type="entry name" value="EGF_CA"/>
    <property type="match status" value="1"/>
</dbReference>
<feature type="non-terminal residue" evidence="7">
    <location>
        <position position="128"/>
    </location>
</feature>
<dbReference type="Gene3D" id="2.10.25.10">
    <property type="entry name" value="Laminin"/>
    <property type="match status" value="1"/>
</dbReference>